<name>A0ABV9YQE6_9PSEU</name>
<keyword evidence="2" id="KW-0472">Membrane</keyword>
<feature type="transmembrane region" description="Helical" evidence="2">
    <location>
        <begin position="290"/>
        <end position="310"/>
    </location>
</feature>
<dbReference type="Proteomes" id="UP001595947">
    <property type="component" value="Unassembled WGS sequence"/>
</dbReference>
<feature type="transmembrane region" description="Helical" evidence="2">
    <location>
        <begin position="111"/>
        <end position="133"/>
    </location>
</feature>
<comment type="caution">
    <text evidence="3">The sequence shown here is derived from an EMBL/GenBank/DDBJ whole genome shotgun (WGS) entry which is preliminary data.</text>
</comment>
<keyword evidence="2" id="KW-0812">Transmembrane</keyword>
<feature type="transmembrane region" description="Helical" evidence="2">
    <location>
        <begin position="357"/>
        <end position="380"/>
    </location>
</feature>
<feature type="transmembrane region" description="Helical" evidence="2">
    <location>
        <begin position="186"/>
        <end position="210"/>
    </location>
</feature>
<feature type="region of interest" description="Disordered" evidence="1">
    <location>
        <begin position="396"/>
        <end position="419"/>
    </location>
</feature>
<sequence>MPPRLAVLAEVALVPVVVSYAVLVVLAALIAAVASGATPGGDPGLAQALTTGVPLWLAVHLVPLTVSGAPLGMLPLGPAIAIVALVATVARRGAVRLVALGDDQARWTSCAVPVVATAAAGHAAVGVLGAALLTPDTASVPADASPATAGVVAGLLAALAAAAGVLRPCGASWSAARLPDWARHGVRTGLAATAALVAAGTAVLLVVLLAHADAVAGAFTTIAPEAGSGAGLWLLDVAYLPNAVVAATSWILGPGYAVGTVAAAPTGAVAGLVPPLPLAALLPTGPVPTWAGLVFALPLAVGTLVGWTLAPRVPEVGDRLRAVATSALTAAVLLAVLALLAGGRLGTGPFDPVVVPAGWVLLATLVWVGLPGAVVAALAVPAGTAPPVVAPAVVVPAAEPETDDDERVGGDTPEDADRD</sequence>
<feature type="transmembrane region" description="Helical" evidence="2">
    <location>
        <begin position="259"/>
        <end position="278"/>
    </location>
</feature>
<dbReference type="Pfam" id="PF19877">
    <property type="entry name" value="DUF6350"/>
    <property type="match status" value="1"/>
</dbReference>
<reference evidence="4" key="1">
    <citation type="journal article" date="2019" name="Int. J. Syst. Evol. Microbiol.">
        <title>The Global Catalogue of Microorganisms (GCM) 10K type strain sequencing project: providing services to taxonomists for standard genome sequencing and annotation.</title>
        <authorList>
            <consortium name="The Broad Institute Genomics Platform"/>
            <consortium name="The Broad Institute Genome Sequencing Center for Infectious Disease"/>
            <person name="Wu L."/>
            <person name="Ma J."/>
        </authorList>
    </citation>
    <scope>NUCLEOTIDE SEQUENCE [LARGE SCALE GENOMIC DNA]</scope>
    <source>
        <strain evidence="4">CGMCC 4.7093</strain>
    </source>
</reference>
<dbReference type="InterPro" id="IPR045931">
    <property type="entry name" value="DUF6350"/>
</dbReference>
<protein>
    <submittedName>
        <fullName evidence="3">DUF6350 family protein</fullName>
    </submittedName>
</protein>
<proteinExistence type="predicted"/>
<evidence type="ECO:0000256" key="1">
    <source>
        <dbReference type="SAM" id="MobiDB-lite"/>
    </source>
</evidence>
<feature type="compositionally biased region" description="Acidic residues" evidence="1">
    <location>
        <begin position="400"/>
        <end position="419"/>
    </location>
</feature>
<evidence type="ECO:0000313" key="4">
    <source>
        <dbReference type="Proteomes" id="UP001595947"/>
    </source>
</evidence>
<accession>A0ABV9YQE6</accession>
<gene>
    <name evidence="3" type="ORF">ACFPBZ_16880</name>
</gene>
<feature type="transmembrane region" description="Helical" evidence="2">
    <location>
        <begin position="72"/>
        <end position="90"/>
    </location>
</feature>
<keyword evidence="4" id="KW-1185">Reference proteome</keyword>
<organism evidence="3 4">
    <name type="scientific">Actinomycetospora atypica</name>
    <dbReference type="NCBI Taxonomy" id="1290095"/>
    <lineage>
        <taxon>Bacteria</taxon>
        <taxon>Bacillati</taxon>
        <taxon>Actinomycetota</taxon>
        <taxon>Actinomycetes</taxon>
        <taxon>Pseudonocardiales</taxon>
        <taxon>Pseudonocardiaceae</taxon>
        <taxon>Actinomycetospora</taxon>
    </lineage>
</organism>
<keyword evidence="2" id="KW-1133">Transmembrane helix</keyword>
<feature type="transmembrane region" description="Helical" evidence="2">
    <location>
        <begin position="145"/>
        <end position="166"/>
    </location>
</feature>
<feature type="transmembrane region" description="Helical" evidence="2">
    <location>
        <begin position="12"/>
        <end position="33"/>
    </location>
</feature>
<evidence type="ECO:0000313" key="3">
    <source>
        <dbReference type="EMBL" id="MFC5063897.1"/>
    </source>
</evidence>
<evidence type="ECO:0000256" key="2">
    <source>
        <dbReference type="SAM" id="Phobius"/>
    </source>
</evidence>
<feature type="transmembrane region" description="Helical" evidence="2">
    <location>
        <begin position="322"/>
        <end position="345"/>
    </location>
</feature>
<dbReference type="EMBL" id="JBHSIV010000017">
    <property type="protein sequence ID" value="MFC5063897.1"/>
    <property type="molecule type" value="Genomic_DNA"/>
</dbReference>